<accession>A0A0S7BLD9</accession>
<dbReference type="Pfam" id="PF13416">
    <property type="entry name" value="SBP_bac_8"/>
    <property type="match status" value="1"/>
</dbReference>
<keyword evidence="3" id="KW-0762">Sugar transport</keyword>
<feature type="region of interest" description="Disordered" evidence="1">
    <location>
        <begin position="30"/>
        <end position="49"/>
    </location>
</feature>
<dbReference type="PANTHER" id="PTHR43649:SF12">
    <property type="entry name" value="DIACETYLCHITOBIOSE BINDING PROTEIN DASA"/>
    <property type="match status" value="1"/>
</dbReference>
<dbReference type="Gene3D" id="3.40.190.10">
    <property type="entry name" value="Periplasmic binding protein-like II"/>
    <property type="match status" value="1"/>
</dbReference>
<feature type="signal peptide" evidence="2">
    <location>
        <begin position="1"/>
        <end position="19"/>
    </location>
</feature>
<keyword evidence="3" id="KW-0813">Transport</keyword>
<dbReference type="Proteomes" id="UP000055060">
    <property type="component" value="Unassembled WGS sequence"/>
</dbReference>
<evidence type="ECO:0000313" key="4">
    <source>
        <dbReference type="Proteomes" id="UP000055060"/>
    </source>
</evidence>
<evidence type="ECO:0000256" key="1">
    <source>
        <dbReference type="SAM" id="MobiDB-lite"/>
    </source>
</evidence>
<keyword evidence="2" id="KW-0732">Signal</keyword>
<evidence type="ECO:0000256" key="2">
    <source>
        <dbReference type="SAM" id="SignalP"/>
    </source>
</evidence>
<reference evidence="3" key="1">
    <citation type="submission" date="2015-07" db="EMBL/GenBank/DDBJ databases">
        <title>Draft Genome Sequences of Anaerolinea thermolimosa IMO-1, Bellilinea caldifistulae GOMI-1, Leptolinea tardivitalis YMTK-2, Levilinea saccharolytica KIBI-1,Longilinea arvoryzae KOME-1, Previously Described as Members of the Anaerolineaceae (Chloroflexi).</title>
        <authorList>
            <person name="Sekiguchi Y."/>
            <person name="Ohashi A."/>
            <person name="Matsuura N."/>
            <person name="Tourlousse M.D."/>
        </authorList>
    </citation>
    <scope>NUCLEOTIDE SEQUENCE [LARGE SCALE GENOMIC DNA]</scope>
    <source>
        <strain evidence="3">KOME-1</strain>
    </source>
</reference>
<sequence length="471" mass="51758">MRVWQIVSLFLLISLSACQVIGLDAPSAATATPVSTRTPKPLPTATATLPPDLRVSNSDLKGLQIRFLHPWIGDTAETIDLLVDTFNRSNEWGFKVKAQSAGGTGALYQQMESMDVGDLPNLVAAPNEYLLSWHQSNPEMLADLTSYVQHSEWGLTGEQISDFLPAFWQQDVSGDVRLGVPLLRDANLLFYNLTWAAELGYHQPPTTPDEFRAQACAAAVANRSDRTISNDGTGGWIVETGSGTLWSWLRSFGATPYIPETASYQFSTTQSEAAFSFLRTLVDDDCAWKSRLATPYDYFANRQALFYSGMLEDTLIQAHTMDRLKIEDQWTVIPYPSTDGSPVVVAGGPSLAVIHTTPEEQLAAWLFARWLLAPEHLAELTESASGLPVTQSAINDLQVFGGQRPQWRAGLTYREQVQTPPANAGWRSVRSLLEDAGYQALLPSVKLEQIPDVLRMLDGMIPEVEGTPPAS</sequence>
<dbReference type="InterPro" id="IPR006059">
    <property type="entry name" value="SBP"/>
</dbReference>
<name>A0A0S7BLD9_9CHLR</name>
<dbReference type="SUPFAM" id="SSF53850">
    <property type="entry name" value="Periplasmic binding protein-like II"/>
    <property type="match status" value="1"/>
</dbReference>
<dbReference type="PANTHER" id="PTHR43649">
    <property type="entry name" value="ARABINOSE-BINDING PROTEIN-RELATED"/>
    <property type="match status" value="1"/>
</dbReference>
<dbReference type="STRING" id="360412.LARV_03280"/>
<dbReference type="AlphaFoldDB" id="A0A0S7BLD9"/>
<dbReference type="EMBL" id="DF967972">
    <property type="protein sequence ID" value="GAP15491.1"/>
    <property type="molecule type" value="Genomic_DNA"/>
</dbReference>
<proteinExistence type="predicted"/>
<evidence type="ECO:0000313" key="3">
    <source>
        <dbReference type="EMBL" id="GAP15491.1"/>
    </source>
</evidence>
<dbReference type="InterPro" id="IPR050490">
    <property type="entry name" value="Bact_solute-bd_prot1"/>
</dbReference>
<feature type="chain" id="PRO_5006633018" evidence="2">
    <location>
        <begin position="20"/>
        <end position="471"/>
    </location>
</feature>
<organism evidence="3">
    <name type="scientific">Longilinea arvoryzae</name>
    <dbReference type="NCBI Taxonomy" id="360412"/>
    <lineage>
        <taxon>Bacteria</taxon>
        <taxon>Bacillati</taxon>
        <taxon>Chloroflexota</taxon>
        <taxon>Anaerolineae</taxon>
        <taxon>Anaerolineales</taxon>
        <taxon>Anaerolineaceae</taxon>
        <taxon>Longilinea</taxon>
    </lineage>
</organism>
<keyword evidence="4" id="KW-1185">Reference proteome</keyword>
<protein>
    <submittedName>
        <fullName evidence="3">ABC-type sugar transport system, periplasmic component</fullName>
    </submittedName>
</protein>
<gene>
    <name evidence="3" type="ORF">LARV_03280</name>
</gene>
<dbReference type="PROSITE" id="PS51257">
    <property type="entry name" value="PROKAR_LIPOPROTEIN"/>
    <property type="match status" value="1"/>
</dbReference>